<evidence type="ECO:0000259" key="5">
    <source>
        <dbReference type="PROSITE" id="PS51898"/>
    </source>
</evidence>
<dbReference type="Gene3D" id="1.10.150.130">
    <property type="match status" value="1"/>
</dbReference>
<dbReference type="CDD" id="cd00397">
    <property type="entry name" value="DNA_BRE_C"/>
    <property type="match status" value="1"/>
</dbReference>
<feature type="domain" description="Core-binding (CB)" evidence="6">
    <location>
        <begin position="13"/>
        <end position="94"/>
    </location>
</feature>
<dbReference type="Gene3D" id="1.10.443.10">
    <property type="entry name" value="Intergrase catalytic core"/>
    <property type="match status" value="1"/>
</dbReference>
<dbReference type="InterPro" id="IPR011010">
    <property type="entry name" value="DNA_brk_join_enz"/>
</dbReference>
<dbReference type="Pfam" id="PF00589">
    <property type="entry name" value="Phage_integrase"/>
    <property type="match status" value="1"/>
</dbReference>
<evidence type="ECO:0000313" key="8">
    <source>
        <dbReference type="Proteomes" id="UP000184196"/>
    </source>
</evidence>
<dbReference type="SUPFAM" id="SSF56349">
    <property type="entry name" value="DNA breaking-rejoining enzymes"/>
    <property type="match status" value="1"/>
</dbReference>
<keyword evidence="2 4" id="KW-0238">DNA-binding</keyword>
<keyword evidence="8" id="KW-1185">Reference proteome</keyword>
<evidence type="ECO:0000313" key="7">
    <source>
        <dbReference type="EMBL" id="SHF69529.1"/>
    </source>
</evidence>
<dbReference type="AlphaFoldDB" id="A0A1M5DRC4"/>
<dbReference type="PROSITE" id="PS51898">
    <property type="entry name" value="TYR_RECOMBINASE"/>
    <property type="match status" value="1"/>
</dbReference>
<name>A0A1M5DRC4_9FIRM</name>
<evidence type="ECO:0000256" key="4">
    <source>
        <dbReference type="PROSITE-ProRule" id="PRU01248"/>
    </source>
</evidence>
<evidence type="ECO:0000256" key="3">
    <source>
        <dbReference type="ARBA" id="ARBA00023172"/>
    </source>
</evidence>
<evidence type="ECO:0000256" key="2">
    <source>
        <dbReference type="ARBA" id="ARBA00023125"/>
    </source>
</evidence>
<reference evidence="8" key="1">
    <citation type="submission" date="2016-11" db="EMBL/GenBank/DDBJ databases">
        <authorList>
            <person name="Varghese N."/>
            <person name="Submissions S."/>
        </authorList>
    </citation>
    <scope>NUCLEOTIDE SEQUENCE [LARGE SCALE GENOMIC DNA]</scope>
    <source>
        <strain evidence="8">DSM 11792</strain>
    </source>
</reference>
<dbReference type="RefSeq" id="WP_073167545.1">
    <property type="nucleotide sequence ID" value="NZ_FQUW01000054.1"/>
</dbReference>
<dbReference type="OrthoDB" id="9785687at2"/>
<dbReference type="GO" id="GO:0015074">
    <property type="term" value="P:DNA integration"/>
    <property type="evidence" value="ECO:0007669"/>
    <property type="project" value="InterPro"/>
</dbReference>
<dbReference type="InterPro" id="IPR010998">
    <property type="entry name" value="Integrase_recombinase_N"/>
</dbReference>
<dbReference type="PANTHER" id="PTHR30349:SF41">
    <property type="entry name" value="INTEGRASE_RECOMBINASE PROTEIN MJ0367-RELATED"/>
    <property type="match status" value="1"/>
</dbReference>
<dbReference type="InterPro" id="IPR044068">
    <property type="entry name" value="CB"/>
</dbReference>
<proteinExistence type="inferred from homology"/>
<dbReference type="EMBL" id="FQUW01000054">
    <property type="protein sequence ID" value="SHF69529.1"/>
    <property type="molecule type" value="Genomic_DNA"/>
</dbReference>
<feature type="domain" description="Tyr recombinase" evidence="5">
    <location>
        <begin position="114"/>
        <end position="295"/>
    </location>
</feature>
<organism evidence="7 8">
    <name type="scientific">Desulfofundulus australicus DSM 11792</name>
    <dbReference type="NCBI Taxonomy" id="1121425"/>
    <lineage>
        <taxon>Bacteria</taxon>
        <taxon>Bacillati</taxon>
        <taxon>Bacillota</taxon>
        <taxon>Clostridia</taxon>
        <taxon>Eubacteriales</taxon>
        <taxon>Peptococcaceae</taxon>
        <taxon>Desulfofundulus</taxon>
    </lineage>
</organism>
<dbReference type="InterPro" id="IPR050090">
    <property type="entry name" value="Tyrosine_recombinase_XerCD"/>
</dbReference>
<sequence length="315" mass="35964">MPKVVKLQKQASRTWEEVLDDFLFQKKAEGKAERTIKDYRVRLSKFFQAYPDAWGDYEALRAAVRRYFAGLADKAPATYNLPLEYLRAFFNWCISEGILAANPTAGLHKRKDEGRARDIPPDVLEKLLGLPNRKTYTGIRDYALILLQLDCGLRPGEALRLVPSDFNLRACQVTVSREKAKTRVSRTLTFSLTTAKAIRRLLEVRPDDWDDTVPVFANQDGQPMLVNSWSARVRKYARKVGYPLTPYSLRHSSAIMFLRGGGHVYALQRMLGHAGLTMTKRYLALTENDLAEQHAVASPVKQLLPERTRVRRVKK</sequence>
<comment type="similarity">
    <text evidence="1">Belongs to the 'phage' integrase family.</text>
</comment>
<evidence type="ECO:0000259" key="6">
    <source>
        <dbReference type="PROSITE" id="PS51900"/>
    </source>
</evidence>
<dbReference type="GO" id="GO:0003677">
    <property type="term" value="F:DNA binding"/>
    <property type="evidence" value="ECO:0007669"/>
    <property type="project" value="UniProtKB-UniRule"/>
</dbReference>
<dbReference type="InterPro" id="IPR013762">
    <property type="entry name" value="Integrase-like_cat_sf"/>
</dbReference>
<gene>
    <name evidence="7" type="ORF">SAMN02745218_02901</name>
</gene>
<keyword evidence="3" id="KW-0233">DNA recombination</keyword>
<dbReference type="PANTHER" id="PTHR30349">
    <property type="entry name" value="PHAGE INTEGRASE-RELATED"/>
    <property type="match status" value="1"/>
</dbReference>
<protein>
    <submittedName>
        <fullName evidence="7">Site-specific recombinase XerD</fullName>
    </submittedName>
</protein>
<dbReference type="InterPro" id="IPR002104">
    <property type="entry name" value="Integrase_catalytic"/>
</dbReference>
<dbReference type="PROSITE" id="PS51900">
    <property type="entry name" value="CB"/>
    <property type="match status" value="1"/>
</dbReference>
<dbReference type="Proteomes" id="UP000184196">
    <property type="component" value="Unassembled WGS sequence"/>
</dbReference>
<accession>A0A1M5DRC4</accession>
<dbReference type="GO" id="GO:0006310">
    <property type="term" value="P:DNA recombination"/>
    <property type="evidence" value="ECO:0007669"/>
    <property type="project" value="UniProtKB-KW"/>
</dbReference>
<evidence type="ECO:0000256" key="1">
    <source>
        <dbReference type="ARBA" id="ARBA00008857"/>
    </source>
</evidence>